<dbReference type="AlphaFoldDB" id="A0A851GRL5"/>
<accession>A0A851GRL5</accession>
<evidence type="ECO:0000313" key="2">
    <source>
        <dbReference type="EMBL" id="NWK57657.1"/>
    </source>
</evidence>
<gene>
    <name evidence="2" type="ORF">HW115_18715</name>
</gene>
<feature type="transmembrane region" description="Helical" evidence="1">
    <location>
        <begin position="46"/>
        <end position="68"/>
    </location>
</feature>
<dbReference type="EMBL" id="JACBAZ010000020">
    <property type="protein sequence ID" value="NWK57657.1"/>
    <property type="molecule type" value="Genomic_DNA"/>
</dbReference>
<feature type="transmembrane region" description="Helical" evidence="1">
    <location>
        <begin position="12"/>
        <end position="34"/>
    </location>
</feature>
<name>A0A851GRL5_9BACT</name>
<keyword evidence="3" id="KW-1185">Reference proteome</keyword>
<comment type="caution">
    <text evidence="2">The sequence shown here is derived from an EMBL/GenBank/DDBJ whole genome shotgun (WGS) entry which is preliminary data.</text>
</comment>
<proteinExistence type="predicted"/>
<organism evidence="2 3">
    <name type="scientific">Oceaniferula marina</name>
    <dbReference type="NCBI Taxonomy" id="2748318"/>
    <lineage>
        <taxon>Bacteria</taxon>
        <taxon>Pseudomonadati</taxon>
        <taxon>Verrucomicrobiota</taxon>
        <taxon>Verrucomicrobiia</taxon>
        <taxon>Verrucomicrobiales</taxon>
        <taxon>Verrucomicrobiaceae</taxon>
        <taxon>Oceaniferula</taxon>
    </lineage>
</organism>
<dbReference type="Proteomes" id="UP000557872">
    <property type="component" value="Unassembled WGS sequence"/>
</dbReference>
<sequence length="77" mass="8676">MISTITQEFGIQWPLLVAQIINALIVFGLFALAARVILLRGRGWEVPVWLVLSFIIPVIFPVLALIHFRKSKFASTN</sequence>
<keyword evidence="1" id="KW-0472">Membrane</keyword>
<keyword evidence="1" id="KW-0812">Transmembrane</keyword>
<evidence type="ECO:0000256" key="1">
    <source>
        <dbReference type="SAM" id="Phobius"/>
    </source>
</evidence>
<keyword evidence="1" id="KW-1133">Transmembrane helix</keyword>
<evidence type="ECO:0000313" key="3">
    <source>
        <dbReference type="Proteomes" id="UP000557872"/>
    </source>
</evidence>
<reference evidence="2 3" key="1">
    <citation type="submission" date="2020-07" db="EMBL/GenBank/DDBJ databases">
        <title>Roseicoccus Jingziensis gen. nov., sp. nov., isolated from coastal seawater.</title>
        <authorList>
            <person name="Feng X."/>
        </authorList>
    </citation>
    <scope>NUCLEOTIDE SEQUENCE [LARGE SCALE GENOMIC DNA]</scope>
    <source>
        <strain evidence="2 3">N1E253</strain>
    </source>
</reference>
<protein>
    <submittedName>
        <fullName evidence="2">Uncharacterized protein</fullName>
    </submittedName>
</protein>